<proteinExistence type="predicted"/>
<accession>A0A7J0E628</accession>
<dbReference type="PANTHER" id="PTHR31170:SF17">
    <property type="match status" value="1"/>
</dbReference>
<keyword evidence="1" id="KW-0472">Membrane</keyword>
<dbReference type="AlphaFoldDB" id="A0A7J0E628"/>
<dbReference type="PANTHER" id="PTHR31170">
    <property type="entry name" value="BNAC04G53230D PROTEIN"/>
    <property type="match status" value="1"/>
</dbReference>
<sequence>MQPNGGADYVSIRIGKKLTHLSPSPSECCIFRVHKQLGGVNQKAYEPEIVAIGPYHRGKSNLQMMEEHKLRYLQLLLQRKNEINAERYVIAIRSLEQEARRCYAEPINLTSNQMVEMMLLDGCFIIELMRKFEMAYLREKNDPIYKMDWTVNSLQRDLMLFENQLPFFILCKLFDIIEVPNQHKRLIYLALCFFRDLLPGPGCRESVEGQSNSKISHLLGLIHNNWLPSFVSTEPKGDLTKKKWYRHFIPNRHSLGLIHNPSFVGTEPKGDLTKTRKNRHFIPNTTVLREAGVKLKKVEDGTLFDIKFKNGVMQIPSLTIEDRTESFFRNLIAYEQYCPDNQLSYITDYIRFVDCLIDSPKDVAILSRCGIIDNWLGDDEVVSRIFNRISDAVTMPSNQFQYADIFNKVNVHCSRRRNRWMAKLNRNYLNSPWAIISVLAALILLLLTATQTYFTIFPRHN</sequence>
<evidence type="ECO:0000313" key="2">
    <source>
        <dbReference type="EMBL" id="GFY81626.1"/>
    </source>
</evidence>
<keyword evidence="1 2" id="KW-0812">Transmembrane</keyword>
<dbReference type="EMBL" id="BJWL01000001">
    <property type="protein sequence ID" value="GFY81626.1"/>
    <property type="molecule type" value="Genomic_DNA"/>
</dbReference>
<keyword evidence="1" id="KW-1133">Transmembrane helix</keyword>
<dbReference type="OrthoDB" id="672127at2759"/>
<feature type="transmembrane region" description="Helical" evidence="1">
    <location>
        <begin position="433"/>
        <end position="456"/>
    </location>
</feature>
<protein>
    <submittedName>
        <fullName evidence="2">Transmembrane protein, putative</fullName>
    </submittedName>
</protein>
<evidence type="ECO:0000256" key="1">
    <source>
        <dbReference type="SAM" id="Phobius"/>
    </source>
</evidence>
<gene>
    <name evidence="2" type="ORF">Acr_01g0014350</name>
</gene>
<dbReference type="InterPro" id="IPR004158">
    <property type="entry name" value="DUF247_pln"/>
</dbReference>
<reference evidence="2 3" key="1">
    <citation type="submission" date="2019-07" db="EMBL/GenBank/DDBJ databases">
        <title>De Novo Assembly of kiwifruit Actinidia rufa.</title>
        <authorList>
            <person name="Sugita-Konishi S."/>
            <person name="Sato K."/>
            <person name="Mori E."/>
            <person name="Abe Y."/>
            <person name="Kisaki G."/>
            <person name="Hamano K."/>
            <person name="Suezawa K."/>
            <person name="Otani M."/>
            <person name="Fukuda T."/>
            <person name="Manabe T."/>
            <person name="Gomi K."/>
            <person name="Tabuchi M."/>
            <person name="Akimitsu K."/>
            <person name="Kataoka I."/>
        </authorList>
    </citation>
    <scope>NUCLEOTIDE SEQUENCE [LARGE SCALE GENOMIC DNA]</scope>
    <source>
        <strain evidence="3">cv. Fuchu</strain>
    </source>
</reference>
<evidence type="ECO:0000313" key="3">
    <source>
        <dbReference type="Proteomes" id="UP000585474"/>
    </source>
</evidence>
<dbReference type="Pfam" id="PF03140">
    <property type="entry name" value="DUF247"/>
    <property type="match status" value="1"/>
</dbReference>
<keyword evidence="3" id="KW-1185">Reference proteome</keyword>
<name>A0A7J0E628_9ERIC</name>
<dbReference type="Proteomes" id="UP000585474">
    <property type="component" value="Unassembled WGS sequence"/>
</dbReference>
<comment type="caution">
    <text evidence="2">The sequence shown here is derived from an EMBL/GenBank/DDBJ whole genome shotgun (WGS) entry which is preliminary data.</text>
</comment>
<organism evidence="2 3">
    <name type="scientific">Actinidia rufa</name>
    <dbReference type="NCBI Taxonomy" id="165716"/>
    <lineage>
        <taxon>Eukaryota</taxon>
        <taxon>Viridiplantae</taxon>
        <taxon>Streptophyta</taxon>
        <taxon>Embryophyta</taxon>
        <taxon>Tracheophyta</taxon>
        <taxon>Spermatophyta</taxon>
        <taxon>Magnoliopsida</taxon>
        <taxon>eudicotyledons</taxon>
        <taxon>Gunneridae</taxon>
        <taxon>Pentapetalae</taxon>
        <taxon>asterids</taxon>
        <taxon>Ericales</taxon>
        <taxon>Actinidiaceae</taxon>
        <taxon>Actinidia</taxon>
    </lineage>
</organism>